<organism evidence="1 2">
    <name type="scientific">Papilio xuthus</name>
    <name type="common">Asian swallowtail butterfly</name>
    <dbReference type="NCBI Taxonomy" id="66420"/>
    <lineage>
        <taxon>Eukaryota</taxon>
        <taxon>Metazoa</taxon>
        <taxon>Ecdysozoa</taxon>
        <taxon>Arthropoda</taxon>
        <taxon>Hexapoda</taxon>
        <taxon>Insecta</taxon>
        <taxon>Pterygota</taxon>
        <taxon>Neoptera</taxon>
        <taxon>Endopterygota</taxon>
        <taxon>Lepidoptera</taxon>
        <taxon>Glossata</taxon>
        <taxon>Ditrysia</taxon>
        <taxon>Papilionoidea</taxon>
        <taxon>Papilionidae</taxon>
        <taxon>Papilioninae</taxon>
        <taxon>Papilio</taxon>
    </lineage>
</organism>
<proteinExistence type="predicted"/>
<sequence>MNGFATLKEISDTFKEQLNAASTELFTVTGNHCYEDGIAKKIKDINLATSKLRLLKAKPLASSQEIIENEDKDNIIKNYEETAVTLLIEKQVIKSVAQTNAVKSLLISPDQSLDQEMLERKWKIKEVLTRFAQLETEDMQLQTVLKEKQDNLDTLRTEWITEIATLKEMKRTIDGRGDRDITMDGPAYQKLRMLIEKMELMRWMISKLVTARTGNYDWLADPDRRFKALELSRQEISLDEFITTKTSKNKLVVKSRRHKIPYKSNKIDYSKLYFGPQRRDISEEDNVEQNPEEGSERLNAESVEEINISIEGNLGDGAQEMMTFKLNGEEEIQPAEDAGSNDELELVSRRPCILSAPFLTGMKTKGRQKDPNDEDIILKFIRCREKGDTNDNTIVKGARLKINDLRGTDFEGNGLDDFEISNYQRSNLKVKNLRSTNHRSITGAKESISEQLKMSNFRSAYLQSTKGKNKKKNFLKTNTQSKLTFQTNSTVKEYMPTVVSTFRTRSKNKISITTNSKDKTKSKKKLKVKSTSTKKIILNTNFKKNKRNSTSIKTTTTKRRFVKEKNNIEKSTIKNNKQADEDIELKSEIKSKAINKALDLFSNSLVKSLSDQLWDEFVMKSKKTRNSKPQRNKEDSILQEKTVSKTLRNIENSNPPRKKENLKTMRQIEESVERFEIIL</sequence>
<dbReference type="Proteomes" id="UP000053268">
    <property type="component" value="Unassembled WGS sequence"/>
</dbReference>
<name>A0A194QAJ4_PAPXU</name>
<dbReference type="EMBL" id="KQ459463">
    <property type="protein sequence ID" value="KPJ00436.1"/>
    <property type="molecule type" value="Genomic_DNA"/>
</dbReference>
<dbReference type="AlphaFoldDB" id="A0A194QAJ4"/>
<accession>A0A194QAJ4</accession>
<evidence type="ECO:0000313" key="2">
    <source>
        <dbReference type="Proteomes" id="UP000053268"/>
    </source>
</evidence>
<protein>
    <submittedName>
        <fullName evidence="1">Uncharacterized protein</fullName>
    </submittedName>
</protein>
<keyword evidence="2" id="KW-1185">Reference proteome</keyword>
<gene>
    <name evidence="1" type="ORF">RR46_07026</name>
</gene>
<reference evidence="1 2" key="1">
    <citation type="journal article" date="2015" name="Nat. Commun.">
        <title>Outbred genome sequencing and CRISPR/Cas9 gene editing in butterflies.</title>
        <authorList>
            <person name="Li X."/>
            <person name="Fan D."/>
            <person name="Zhang W."/>
            <person name="Liu G."/>
            <person name="Zhang L."/>
            <person name="Zhao L."/>
            <person name="Fang X."/>
            <person name="Chen L."/>
            <person name="Dong Y."/>
            <person name="Chen Y."/>
            <person name="Ding Y."/>
            <person name="Zhao R."/>
            <person name="Feng M."/>
            <person name="Zhu Y."/>
            <person name="Feng Y."/>
            <person name="Jiang X."/>
            <person name="Zhu D."/>
            <person name="Xiang H."/>
            <person name="Feng X."/>
            <person name="Li S."/>
            <person name="Wang J."/>
            <person name="Zhang G."/>
            <person name="Kronforst M.R."/>
            <person name="Wang W."/>
        </authorList>
    </citation>
    <scope>NUCLEOTIDE SEQUENCE [LARGE SCALE GENOMIC DNA]</scope>
    <source>
        <strain evidence="1">Ya'a_city_454_Px</strain>
        <tissue evidence="1">Whole body</tissue>
    </source>
</reference>
<evidence type="ECO:0000313" key="1">
    <source>
        <dbReference type="EMBL" id="KPJ00436.1"/>
    </source>
</evidence>